<dbReference type="RefSeq" id="WP_068615979.1">
    <property type="nucleotide sequence ID" value="NZ_CP016268.1"/>
</dbReference>
<keyword evidence="1" id="KW-0732">Signal</keyword>
<feature type="signal peptide" evidence="1">
    <location>
        <begin position="1"/>
        <end position="33"/>
    </location>
</feature>
<evidence type="ECO:0000313" key="2">
    <source>
        <dbReference type="EMBL" id="ANO51541.1"/>
    </source>
</evidence>
<gene>
    <name evidence="2" type="ORF">BA177_10280</name>
</gene>
<protein>
    <recommendedName>
        <fullName evidence="4">DUF4136 domain-containing protein</fullName>
    </recommendedName>
</protein>
<dbReference type="AlphaFoldDB" id="A0A193LGF1"/>
<name>A0A193LGF1_9GAMM</name>
<evidence type="ECO:0000256" key="1">
    <source>
        <dbReference type="SAM" id="SignalP"/>
    </source>
</evidence>
<organism evidence="2 3">
    <name type="scientific">Woeseia oceani</name>
    <dbReference type="NCBI Taxonomy" id="1548547"/>
    <lineage>
        <taxon>Bacteria</taxon>
        <taxon>Pseudomonadati</taxon>
        <taxon>Pseudomonadota</taxon>
        <taxon>Gammaproteobacteria</taxon>
        <taxon>Woeseiales</taxon>
        <taxon>Woeseiaceae</taxon>
        <taxon>Woeseia</taxon>
    </lineage>
</organism>
<evidence type="ECO:0008006" key="4">
    <source>
        <dbReference type="Google" id="ProtNLM"/>
    </source>
</evidence>
<keyword evidence="3" id="KW-1185">Reference proteome</keyword>
<dbReference type="PROSITE" id="PS51257">
    <property type="entry name" value="PROKAR_LIPOPROTEIN"/>
    <property type="match status" value="1"/>
</dbReference>
<dbReference type="EMBL" id="CP016268">
    <property type="protein sequence ID" value="ANO51541.1"/>
    <property type="molecule type" value="Genomic_DNA"/>
</dbReference>
<feature type="chain" id="PRO_5008260187" description="DUF4136 domain-containing protein" evidence="1">
    <location>
        <begin position="34"/>
        <end position="244"/>
    </location>
</feature>
<proteinExistence type="predicted"/>
<dbReference type="OrthoDB" id="8900715at2"/>
<dbReference type="KEGG" id="woc:BA177_10280"/>
<accession>A0A193LGF1</accession>
<dbReference type="Proteomes" id="UP000092695">
    <property type="component" value="Chromosome"/>
</dbReference>
<dbReference type="STRING" id="1548547.BA177_10280"/>
<sequence length="244" mass="26224">MSIRLFRVSRVQSMPRFALLAGCLLLFAGCATTSNVQQISQLTSTRDNPTILLMPPDIRYYLLTAGGMQEPHAEWTEAAQANFQTAMASYAAEIGTDLIVLDDNDMTPDEVSYTRLHGAVGTTVLYNHFGSLKLPSKGGTFDWSLGDGIQALGTEHDADYGLFVFYRDEQPSGGRVAVAILAAAAGVAATTGREYGFASLVDMKTGDIVWFNVVAAGTGEMREPDGATKAVRTLFKNLPGTQVQ</sequence>
<evidence type="ECO:0000313" key="3">
    <source>
        <dbReference type="Proteomes" id="UP000092695"/>
    </source>
</evidence>
<reference evidence="2 3" key="1">
    <citation type="submission" date="2016-06" db="EMBL/GenBank/DDBJ databases">
        <title>Complete genome sequence of a deep-branching marine Gamma Proteobacterium Woeseia oceani type strain XK5.</title>
        <authorList>
            <person name="Mu D."/>
            <person name="Du Z."/>
        </authorList>
    </citation>
    <scope>NUCLEOTIDE SEQUENCE [LARGE SCALE GENOMIC DNA]</scope>
    <source>
        <strain evidence="2 3">XK5</strain>
    </source>
</reference>